<dbReference type="PANTHER" id="PTHR11739">
    <property type="entry name" value="CITRATE SYNTHASE"/>
    <property type="match status" value="1"/>
</dbReference>
<dbReference type="GO" id="GO:0005975">
    <property type="term" value="P:carbohydrate metabolic process"/>
    <property type="evidence" value="ECO:0007669"/>
    <property type="project" value="TreeGrafter"/>
</dbReference>
<dbReference type="EC" id="2.3.3.16" evidence="3"/>
<evidence type="ECO:0000256" key="1">
    <source>
        <dbReference type="ARBA" id="ARBA00005163"/>
    </source>
</evidence>
<dbReference type="InterPro" id="IPR002020">
    <property type="entry name" value="Citrate_synthase"/>
</dbReference>
<organism evidence="6 7">
    <name type="scientific">Humibacter ginsenosidimutans</name>
    <dbReference type="NCBI Taxonomy" id="2599293"/>
    <lineage>
        <taxon>Bacteria</taxon>
        <taxon>Bacillati</taxon>
        <taxon>Actinomycetota</taxon>
        <taxon>Actinomycetes</taxon>
        <taxon>Micrococcales</taxon>
        <taxon>Microbacteriaceae</taxon>
        <taxon>Humibacter</taxon>
    </lineage>
</organism>
<feature type="region of interest" description="Disordered" evidence="5">
    <location>
        <begin position="436"/>
        <end position="466"/>
    </location>
</feature>
<dbReference type="InterPro" id="IPR016142">
    <property type="entry name" value="Citrate_synth-like_lrg_a-sub"/>
</dbReference>
<dbReference type="Gene3D" id="1.10.580.10">
    <property type="entry name" value="Citrate Synthase, domain 1"/>
    <property type="match status" value="1"/>
</dbReference>
<dbReference type="PANTHER" id="PTHR11739:SF4">
    <property type="entry name" value="CITRATE SYNTHASE, PEROXISOMAL"/>
    <property type="match status" value="1"/>
</dbReference>
<keyword evidence="4" id="KW-0808">Transferase</keyword>
<dbReference type="EMBL" id="CP042305">
    <property type="protein sequence ID" value="QDZ15257.1"/>
    <property type="molecule type" value="Genomic_DNA"/>
</dbReference>
<dbReference type="RefSeq" id="WP_146320954.1">
    <property type="nucleotide sequence ID" value="NZ_CP042305.1"/>
</dbReference>
<keyword evidence="7" id="KW-1185">Reference proteome</keyword>
<dbReference type="AlphaFoldDB" id="A0A5B8M3R9"/>
<name>A0A5B8M3R9_9MICO</name>
<dbReference type="InterPro" id="IPR009061">
    <property type="entry name" value="DNA-bd_dom_put_sf"/>
</dbReference>
<evidence type="ECO:0000256" key="4">
    <source>
        <dbReference type="ARBA" id="ARBA00022679"/>
    </source>
</evidence>
<comment type="similarity">
    <text evidence="2">Belongs to the citrate synthase family.</text>
</comment>
<evidence type="ECO:0000313" key="7">
    <source>
        <dbReference type="Proteomes" id="UP000320216"/>
    </source>
</evidence>
<evidence type="ECO:0000256" key="2">
    <source>
        <dbReference type="ARBA" id="ARBA00010566"/>
    </source>
</evidence>
<feature type="region of interest" description="Disordered" evidence="5">
    <location>
        <begin position="44"/>
        <end position="73"/>
    </location>
</feature>
<dbReference type="KEGG" id="huw:FPZ11_11245"/>
<dbReference type="SUPFAM" id="SSF48256">
    <property type="entry name" value="Citrate synthase"/>
    <property type="match status" value="1"/>
</dbReference>
<dbReference type="SUPFAM" id="SSF46955">
    <property type="entry name" value="Putative DNA-binding domain"/>
    <property type="match status" value="1"/>
</dbReference>
<evidence type="ECO:0000256" key="3">
    <source>
        <dbReference type="ARBA" id="ARBA00012972"/>
    </source>
</evidence>
<protein>
    <recommendedName>
        <fullName evidence="3">citrate synthase (unknown stereospecificity)</fullName>
        <ecNumber evidence="3">2.3.3.16</ecNumber>
    </recommendedName>
</protein>
<comment type="pathway">
    <text evidence="1">Carbohydrate metabolism; tricarboxylic acid cycle.</text>
</comment>
<proteinExistence type="inferred from homology"/>
<feature type="compositionally biased region" description="Low complexity" evidence="5">
    <location>
        <begin position="55"/>
        <end position="64"/>
    </location>
</feature>
<accession>A0A5B8M3R9</accession>
<dbReference type="Pfam" id="PF00285">
    <property type="entry name" value="Citrate_synt"/>
    <property type="match status" value="1"/>
</dbReference>
<dbReference type="GO" id="GO:0005829">
    <property type="term" value="C:cytosol"/>
    <property type="evidence" value="ECO:0007669"/>
    <property type="project" value="TreeGrafter"/>
</dbReference>
<dbReference type="InterPro" id="IPR036969">
    <property type="entry name" value="Citrate_synthase_sf"/>
</dbReference>
<dbReference type="OrthoDB" id="9800864at2"/>
<dbReference type="Gene3D" id="1.10.230.10">
    <property type="entry name" value="Cytochrome P450-Terp, domain 2"/>
    <property type="match status" value="1"/>
</dbReference>
<dbReference type="Proteomes" id="UP000320216">
    <property type="component" value="Chromosome"/>
</dbReference>
<dbReference type="InterPro" id="IPR016143">
    <property type="entry name" value="Citrate_synth-like_sm_a-sub"/>
</dbReference>
<evidence type="ECO:0000313" key="6">
    <source>
        <dbReference type="EMBL" id="QDZ15257.1"/>
    </source>
</evidence>
<sequence length="466" mass="47551">MATALPRLTAAQAAARLGVKQQTLYAYVSRGLLSRQRDANGSTFDPLEVEEFASSRRPSTPRSTEAGSPGFSGSPLMVLDTDIALIEDGELFFRGEPAAELALGHSYESVARWLWGEQSEASPDDGFVADPVGVRAAATAVAALGPSASALDRIQVSVPALGAADPTRHDLDPTTVRATAARLIAGVVASLSAVASRPSARATAAETSKNAVRGASASHSLTSRPAQGVADALWRAFTGRGASARERRALGAALVLLVDHDLAVSTLAARAAASAHATPYAVVSSGLGALDSALHGNASGAASELIALVLGGEDARTALAQTVARTGRPAPGFGQPLYQGIDARAGILLPLVAELPNGAAVMDAVDRLATEVAAHTGRRPNVDLALAALTTAAGMPADAGAAVFAVGRMAGWIAHALDEYGQRPLRLRPRGRYVGPPAGASALARPNGPRVPAIRRGRRDGEATEA</sequence>
<dbReference type="UniPathway" id="UPA00223"/>
<dbReference type="GO" id="GO:0006099">
    <property type="term" value="P:tricarboxylic acid cycle"/>
    <property type="evidence" value="ECO:0007669"/>
    <property type="project" value="UniProtKB-UniPathway"/>
</dbReference>
<dbReference type="GO" id="GO:0036440">
    <property type="term" value="F:citrate synthase activity"/>
    <property type="evidence" value="ECO:0007669"/>
    <property type="project" value="UniProtKB-EC"/>
</dbReference>
<evidence type="ECO:0000256" key="5">
    <source>
        <dbReference type="SAM" id="MobiDB-lite"/>
    </source>
</evidence>
<gene>
    <name evidence="6" type="ORF">FPZ11_11245</name>
</gene>
<reference evidence="6 7" key="1">
    <citation type="submission" date="2019-07" db="EMBL/GenBank/DDBJ databases">
        <title>Full genome sequence of Humibacter sp. WJ7-1.</title>
        <authorList>
            <person name="Im W.-T."/>
        </authorList>
    </citation>
    <scope>NUCLEOTIDE SEQUENCE [LARGE SCALE GENOMIC DNA]</scope>
    <source>
        <strain evidence="6 7">WJ7-1</strain>
    </source>
</reference>